<evidence type="ECO:0000313" key="2">
    <source>
        <dbReference type="EMBL" id="PPQ73602.1"/>
    </source>
</evidence>
<gene>
    <name evidence="2" type="ORF">CVT26_010500</name>
</gene>
<dbReference type="AlphaFoldDB" id="A0A409W539"/>
<evidence type="ECO:0000256" key="1">
    <source>
        <dbReference type="SAM" id="MobiDB-lite"/>
    </source>
</evidence>
<feature type="compositionally biased region" description="Polar residues" evidence="1">
    <location>
        <begin position="181"/>
        <end position="211"/>
    </location>
</feature>
<organism evidence="2 3">
    <name type="scientific">Gymnopilus dilepis</name>
    <dbReference type="NCBI Taxonomy" id="231916"/>
    <lineage>
        <taxon>Eukaryota</taxon>
        <taxon>Fungi</taxon>
        <taxon>Dikarya</taxon>
        <taxon>Basidiomycota</taxon>
        <taxon>Agaricomycotina</taxon>
        <taxon>Agaricomycetes</taxon>
        <taxon>Agaricomycetidae</taxon>
        <taxon>Agaricales</taxon>
        <taxon>Agaricineae</taxon>
        <taxon>Hymenogastraceae</taxon>
        <taxon>Gymnopilus</taxon>
    </lineage>
</organism>
<proteinExistence type="predicted"/>
<dbReference type="EMBL" id="NHYE01005395">
    <property type="protein sequence ID" value="PPQ73602.1"/>
    <property type="molecule type" value="Genomic_DNA"/>
</dbReference>
<dbReference type="STRING" id="231916.A0A409W539"/>
<feature type="compositionally biased region" description="Low complexity" evidence="1">
    <location>
        <begin position="278"/>
        <end position="287"/>
    </location>
</feature>
<feature type="compositionally biased region" description="Pro residues" evidence="1">
    <location>
        <begin position="243"/>
        <end position="258"/>
    </location>
</feature>
<reference evidence="2 3" key="1">
    <citation type="journal article" date="2018" name="Evol. Lett.">
        <title>Horizontal gene cluster transfer increased hallucinogenic mushroom diversity.</title>
        <authorList>
            <person name="Reynolds H.T."/>
            <person name="Vijayakumar V."/>
            <person name="Gluck-Thaler E."/>
            <person name="Korotkin H.B."/>
            <person name="Matheny P.B."/>
            <person name="Slot J.C."/>
        </authorList>
    </citation>
    <scope>NUCLEOTIDE SEQUENCE [LARGE SCALE GENOMIC DNA]</scope>
    <source>
        <strain evidence="2 3">SRW20</strain>
    </source>
</reference>
<sequence>MLASLLSPSTPTSTSQQPRISQLLPTVKCSTCHQPVPVNELGDHTCEAPPPLPPPPSSVPDLPRPSISPEQATSLLPGRLQSRVAGAPSPIQEHQRLPSSASARLRINTKDSQPGGFHAKPSPLARADSSDRERLRQETPSPRPSNGGGVPFPSTSPGPGSSPLRNRPPPPGDPMRMRTPSNAGSMSNQNTPLTARPTVSFSTPSDSTTPVQGGFRKPSFSNGPPPPRGPPGPPLRNGTPVNAFPPPRSGPSPAPPPSAYNGPLSQQQPYPPARPPTSMSMSGGPRAMGPPPSGPGPGPLPPMAMGRSPAPPPPRALPGSGSNPNSNTGPGGLDTPISKEEFVPPAERGIDTKSGGAAGMAGVGRRGFAAAARAAMFVAPMGMGHPAPGPGPPPQPFGQPMPMYGGGPPNNINGNPQMQNGYGGRRPLPPNAPKFLDIDAATRCECSFLVVNMFRRSLVAPVPYPASERA</sequence>
<keyword evidence="3" id="KW-1185">Reference proteome</keyword>
<comment type="caution">
    <text evidence="2">The sequence shown here is derived from an EMBL/GenBank/DDBJ whole genome shotgun (WGS) entry which is preliminary data.</text>
</comment>
<name>A0A409W539_9AGAR</name>
<feature type="compositionally biased region" description="Basic and acidic residues" evidence="1">
    <location>
        <begin position="128"/>
        <end position="137"/>
    </location>
</feature>
<feature type="region of interest" description="Disordered" evidence="1">
    <location>
        <begin position="386"/>
        <end position="428"/>
    </location>
</feature>
<feature type="compositionally biased region" description="Low complexity" evidence="1">
    <location>
        <begin position="317"/>
        <end position="328"/>
    </location>
</feature>
<feature type="compositionally biased region" description="Pro residues" evidence="1">
    <location>
        <begin position="223"/>
        <end position="234"/>
    </location>
</feature>
<feature type="compositionally biased region" description="Low complexity" evidence="1">
    <location>
        <begin position="151"/>
        <end position="165"/>
    </location>
</feature>
<feature type="compositionally biased region" description="Pro residues" evidence="1">
    <location>
        <begin position="288"/>
        <end position="302"/>
    </location>
</feature>
<evidence type="ECO:0000313" key="3">
    <source>
        <dbReference type="Proteomes" id="UP000284706"/>
    </source>
</evidence>
<dbReference type="Proteomes" id="UP000284706">
    <property type="component" value="Unassembled WGS sequence"/>
</dbReference>
<dbReference type="InParanoid" id="A0A409W539"/>
<feature type="compositionally biased region" description="Pro residues" evidence="1">
    <location>
        <begin position="387"/>
        <end position="399"/>
    </location>
</feature>
<protein>
    <submittedName>
        <fullName evidence="2">Uncharacterized protein</fullName>
    </submittedName>
</protein>
<feature type="compositionally biased region" description="Low complexity" evidence="1">
    <location>
        <begin position="400"/>
        <end position="420"/>
    </location>
</feature>
<accession>A0A409W539</accession>
<dbReference type="OrthoDB" id="3068694at2759"/>
<feature type="compositionally biased region" description="Pro residues" evidence="1">
    <location>
        <begin position="48"/>
        <end position="58"/>
    </location>
</feature>
<feature type="region of interest" description="Disordered" evidence="1">
    <location>
        <begin position="35"/>
        <end position="339"/>
    </location>
</feature>